<gene>
    <name evidence="1" type="ORF">XNOV1_A009406</name>
</gene>
<evidence type="ECO:0000313" key="2">
    <source>
        <dbReference type="Proteomes" id="UP001178508"/>
    </source>
</evidence>
<accession>A0AAV1FAJ0</accession>
<reference evidence="1" key="1">
    <citation type="submission" date="2023-08" db="EMBL/GenBank/DDBJ databases">
        <authorList>
            <person name="Alioto T."/>
            <person name="Alioto T."/>
            <person name="Gomez Garrido J."/>
        </authorList>
    </citation>
    <scope>NUCLEOTIDE SEQUENCE</scope>
</reference>
<name>A0AAV1FAJ0_XYRNO</name>
<evidence type="ECO:0000313" key="1">
    <source>
        <dbReference type="EMBL" id="CAJ1057744.1"/>
    </source>
</evidence>
<sequence length="301" mass="32755">MALRKLLDSRPPTPYFKLPPLHVVFLKIEDSPRVVSWAFGESSATPTCTKLNKMAIISDGESLAKITLFEAVAGKVAEGEAFFMRGHTLVGKSPPFLINVGSGTQFFRASKIACPAELLARAETLLHPASPLVELSQCREQQGLISIEGVITEISAVRKVESGREALPLRKLTLQQGKTTVRVSLWREAAVKPLAVGETVRVTHTKSLKTEYGLQLNSTNFTKLEKQLQTGIELTIIGVLEEEGATSSSGPELLEVLQENGETLRILKDLWGPNFDEALLKGPLKCTACVSGTNIVKLKLI</sequence>
<dbReference type="Gene3D" id="2.40.50.140">
    <property type="entry name" value="Nucleic acid-binding proteins"/>
    <property type="match status" value="1"/>
</dbReference>
<organism evidence="1 2">
    <name type="scientific">Xyrichtys novacula</name>
    <name type="common">Pearly razorfish</name>
    <name type="synonym">Hemipteronotus novacula</name>
    <dbReference type="NCBI Taxonomy" id="13765"/>
    <lineage>
        <taxon>Eukaryota</taxon>
        <taxon>Metazoa</taxon>
        <taxon>Chordata</taxon>
        <taxon>Craniata</taxon>
        <taxon>Vertebrata</taxon>
        <taxon>Euteleostomi</taxon>
        <taxon>Actinopterygii</taxon>
        <taxon>Neopterygii</taxon>
        <taxon>Teleostei</taxon>
        <taxon>Neoteleostei</taxon>
        <taxon>Acanthomorphata</taxon>
        <taxon>Eupercaria</taxon>
        <taxon>Labriformes</taxon>
        <taxon>Labridae</taxon>
        <taxon>Xyrichtys</taxon>
    </lineage>
</organism>
<proteinExistence type="predicted"/>
<dbReference type="EMBL" id="OY660869">
    <property type="protein sequence ID" value="CAJ1057744.1"/>
    <property type="molecule type" value="Genomic_DNA"/>
</dbReference>
<keyword evidence="2" id="KW-1185">Reference proteome</keyword>
<dbReference type="Proteomes" id="UP001178508">
    <property type="component" value="Chromosome 6"/>
</dbReference>
<protein>
    <submittedName>
        <fullName evidence="1">Uncharacterized protein</fullName>
    </submittedName>
</protein>
<dbReference type="InterPro" id="IPR012340">
    <property type="entry name" value="NA-bd_OB-fold"/>
</dbReference>
<dbReference type="SUPFAM" id="SSF50249">
    <property type="entry name" value="Nucleic acid-binding proteins"/>
    <property type="match status" value="1"/>
</dbReference>
<dbReference type="AlphaFoldDB" id="A0AAV1FAJ0"/>